<dbReference type="Pfam" id="PF01757">
    <property type="entry name" value="Acyl_transf_3"/>
    <property type="match status" value="1"/>
</dbReference>
<dbReference type="GO" id="GO:0005886">
    <property type="term" value="C:plasma membrane"/>
    <property type="evidence" value="ECO:0007669"/>
    <property type="project" value="UniProtKB-SubCell"/>
</dbReference>
<dbReference type="InterPro" id="IPR002656">
    <property type="entry name" value="Acyl_transf_3_dom"/>
</dbReference>
<protein>
    <submittedName>
        <fullName evidence="10">Unannotated protein</fullName>
    </submittedName>
</protein>
<feature type="transmembrane region" description="Helical" evidence="8">
    <location>
        <begin position="266"/>
        <end position="290"/>
    </location>
</feature>
<evidence type="ECO:0000256" key="3">
    <source>
        <dbReference type="ARBA" id="ARBA00022679"/>
    </source>
</evidence>
<feature type="transmembrane region" description="Helical" evidence="8">
    <location>
        <begin position="170"/>
        <end position="189"/>
    </location>
</feature>
<feature type="domain" description="Acyltransferase 3" evidence="9">
    <location>
        <begin position="10"/>
        <end position="356"/>
    </location>
</feature>
<keyword evidence="3" id="KW-0808">Transferase</keyword>
<sequence length="672" mass="71494">MNDAEPGYYPALDGLRAVAVAAVLLFHAGHLGGGFLGVDTFFVISGFLITGLILREVDRTGTVKLGEFWARRARRLLPALVLMLCVVTMWSLFWGAAAERLTLRADTLWGLSFLMNWHEVAAAHDYWSAFALQSPLTHLWSLAVEEQFYLVWPLVALAVARLAQRPHRAFIVICTAGAALSFALMAVLYDPIASTRVYEGTDTRIGAMLIGGLCATAPVRALATRLLTRSSRLIAAAGSTTLLIIVAGITWMYANADGQSGWLFRGGFLAFAIAVGLVITAITATTDPLATPTWEAGRAIRGLLSVRVLRSIGTLSYGLYLWHWPIFLALSPLRTGLGGWTLLTVRLLVTWIVALASFHLIERPVRLNLQRRPRWVTAPAAGLALGAAAVVALTVAMPNTGASAIDTQLLESATTRTTTTIASIARTATSSGLITDPSSPPAPPTTPTTIAKRPAVSSIVMFGDSIAQTTEPGVVAAFSAAGVTVVEAAFPGVGLVNIPGMGEFAHIITTIADAHPQLVLLQLSPWDAQFGEDHQFQALTTLHQVVVDAHAQLAIMPMPPLRSDQVVAGIDGLVAAARRAALTWPADVVYLDTNVLWGDHFQADINGDHVPERMYDGVHLCASGSALVGAWLVNAVAGLFDGITPAPVAEWANGDWVNRPMYNNPPGACAAV</sequence>
<evidence type="ECO:0000256" key="8">
    <source>
        <dbReference type="SAM" id="Phobius"/>
    </source>
</evidence>
<dbReference type="PANTHER" id="PTHR23028:SF53">
    <property type="entry name" value="ACYL_TRANSF_3 DOMAIN-CONTAINING PROTEIN"/>
    <property type="match status" value="1"/>
</dbReference>
<dbReference type="InterPro" id="IPR036514">
    <property type="entry name" value="SGNH_hydro_sf"/>
</dbReference>
<dbReference type="GO" id="GO:0009103">
    <property type="term" value="P:lipopolysaccharide biosynthetic process"/>
    <property type="evidence" value="ECO:0007669"/>
    <property type="project" value="TreeGrafter"/>
</dbReference>
<evidence type="ECO:0000256" key="7">
    <source>
        <dbReference type="ARBA" id="ARBA00023315"/>
    </source>
</evidence>
<gene>
    <name evidence="10" type="ORF">UFOPK3376_00843</name>
</gene>
<organism evidence="10">
    <name type="scientific">freshwater metagenome</name>
    <dbReference type="NCBI Taxonomy" id="449393"/>
    <lineage>
        <taxon>unclassified sequences</taxon>
        <taxon>metagenomes</taxon>
        <taxon>ecological metagenomes</taxon>
    </lineage>
</organism>
<reference evidence="10" key="1">
    <citation type="submission" date="2020-05" db="EMBL/GenBank/DDBJ databases">
        <authorList>
            <person name="Chiriac C."/>
            <person name="Salcher M."/>
            <person name="Ghai R."/>
            <person name="Kavagutti S V."/>
        </authorList>
    </citation>
    <scope>NUCLEOTIDE SEQUENCE</scope>
</reference>
<evidence type="ECO:0000256" key="4">
    <source>
        <dbReference type="ARBA" id="ARBA00022692"/>
    </source>
</evidence>
<name>A0A6J7DSJ6_9ZZZZ</name>
<dbReference type="AlphaFoldDB" id="A0A6J7DSJ6"/>
<keyword evidence="5 8" id="KW-1133">Transmembrane helix</keyword>
<proteinExistence type="predicted"/>
<evidence type="ECO:0000256" key="2">
    <source>
        <dbReference type="ARBA" id="ARBA00022475"/>
    </source>
</evidence>
<keyword evidence="4 8" id="KW-0812">Transmembrane</keyword>
<feature type="transmembrane region" description="Helical" evidence="8">
    <location>
        <begin position="302"/>
        <end position="320"/>
    </location>
</feature>
<dbReference type="GO" id="GO:0016747">
    <property type="term" value="F:acyltransferase activity, transferring groups other than amino-acyl groups"/>
    <property type="evidence" value="ECO:0007669"/>
    <property type="project" value="InterPro"/>
</dbReference>
<keyword evidence="2" id="KW-1003">Cell membrane</keyword>
<evidence type="ECO:0000313" key="10">
    <source>
        <dbReference type="EMBL" id="CAB4871289.1"/>
    </source>
</evidence>
<feature type="transmembrane region" description="Helical" evidence="8">
    <location>
        <begin position="34"/>
        <end position="55"/>
    </location>
</feature>
<evidence type="ECO:0000256" key="1">
    <source>
        <dbReference type="ARBA" id="ARBA00004651"/>
    </source>
</evidence>
<feature type="transmembrane region" description="Helical" evidence="8">
    <location>
        <begin position="76"/>
        <end position="97"/>
    </location>
</feature>
<comment type="subcellular location">
    <subcellularLocation>
        <location evidence="1">Cell membrane</location>
        <topology evidence="1">Multi-pass membrane protein</topology>
    </subcellularLocation>
</comment>
<dbReference type="Gene3D" id="3.40.50.1110">
    <property type="entry name" value="SGNH hydrolase"/>
    <property type="match status" value="1"/>
</dbReference>
<keyword evidence="6 8" id="KW-0472">Membrane</keyword>
<accession>A0A6J7DSJ6</accession>
<dbReference type="EMBL" id="CAFBLP010000015">
    <property type="protein sequence ID" value="CAB4871289.1"/>
    <property type="molecule type" value="Genomic_DNA"/>
</dbReference>
<evidence type="ECO:0000256" key="6">
    <source>
        <dbReference type="ARBA" id="ARBA00023136"/>
    </source>
</evidence>
<dbReference type="PANTHER" id="PTHR23028">
    <property type="entry name" value="ACETYLTRANSFERASE"/>
    <property type="match status" value="1"/>
</dbReference>
<evidence type="ECO:0000256" key="5">
    <source>
        <dbReference type="ARBA" id="ARBA00022989"/>
    </source>
</evidence>
<feature type="transmembrane region" description="Helical" evidence="8">
    <location>
        <begin position="340"/>
        <end position="361"/>
    </location>
</feature>
<feature type="transmembrane region" description="Helical" evidence="8">
    <location>
        <begin position="235"/>
        <end position="254"/>
    </location>
</feature>
<dbReference type="SUPFAM" id="SSF52266">
    <property type="entry name" value="SGNH hydrolase"/>
    <property type="match status" value="1"/>
</dbReference>
<feature type="transmembrane region" description="Helical" evidence="8">
    <location>
        <begin position="205"/>
        <end position="223"/>
    </location>
</feature>
<feature type="transmembrane region" description="Helical" evidence="8">
    <location>
        <begin position="147"/>
        <end position="163"/>
    </location>
</feature>
<evidence type="ECO:0000259" key="9">
    <source>
        <dbReference type="Pfam" id="PF01757"/>
    </source>
</evidence>
<keyword evidence="7" id="KW-0012">Acyltransferase</keyword>
<dbReference type="InterPro" id="IPR050879">
    <property type="entry name" value="Acyltransferase_3"/>
</dbReference>
<feature type="transmembrane region" description="Helical" evidence="8">
    <location>
        <begin position="373"/>
        <end position="397"/>
    </location>
</feature>